<evidence type="ECO:0008006" key="3">
    <source>
        <dbReference type="Google" id="ProtNLM"/>
    </source>
</evidence>
<dbReference type="InterPro" id="IPR036188">
    <property type="entry name" value="FAD/NAD-bd_sf"/>
</dbReference>
<reference evidence="1 2" key="1">
    <citation type="journal article" date="2019" name="Emerg. Microbes Infect.">
        <title>Comprehensive subspecies identification of 175 nontuberculous mycobacteria species based on 7547 genomic profiles.</title>
        <authorList>
            <person name="Matsumoto Y."/>
            <person name="Kinjo T."/>
            <person name="Motooka D."/>
            <person name="Nabeya D."/>
            <person name="Jung N."/>
            <person name="Uechi K."/>
            <person name="Horii T."/>
            <person name="Iida T."/>
            <person name="Fujita J."/>
            <person name="Nakamura S."/>
        </authorList>
    </citation>
    <scope>NUCLEOTIDE SEQUENCE [LARGE SCALE GENOMIC DNA]</scope>
    <source>
        <strain evidence="1 2">JCM 30395</strain>
    </source>
</reference>
<keyword evidence="2" id="KW-1185">Reference proteome</keyword>
<dbReference type="KEGG" id="msar:MSAR_28000"/>
<dbReference type="PRINTS" id="PR00411">
    <property type="entry name" value="PNDRDTASEI"/>
</dbReference>
<dbReference type="Proteomes" id="UP000466445">
    <property type="component" value="Chromosome"/>
</dbReference>
<protein>
    <recommendedName>
        <fullName evidence="3">Oxidoreductase</fullName>
    </recommendedName>
</protein>
<proteinExistence type="predicted"/>
<evidence type="ECO:0000313" key="1">
    <source>
        <dbReference type="EMBL" id="BBY59664.1"/>
    </source>
</evidence>
<evidence type="ECO:0000313" key="2">
    <source>
        <dbReference type="Proteomes" id="UP000466445"/>
    </source>
</evidence>
<organism evidence="1 2">
    <name type="scientific">Mycolicibacterium sarraceniae</name>
    <dbReference type="NCBI Taxonomy" id="1534348"/>
    <lineage>
        <taxon>Bacteria</taxon>
        <taxon>Bacillati</taxon>
        <taxon>Actinomycetota</taxon>
        <taxon>Actinomycetes</taxon>
        <taxon>Mycobacteriales</taxon>
        <taxon>Mycobacteriaceae</taxon>
        <taxon>Mycolicibacterium</taxon>
    </lineage>
</organism>
<dbReference type="Pfam" id="PF13738">
    <property type="entry name" value="Pyr_redox_3"/>
    <property type="match status" value="1"/>
</dbReference>
<accession>A0A7I7SRP0</accession>
<dbReference type="PANTHER" id="PTHR38663:SF1">
    <property type="entry name" value="L-ORNITHINE N(5)-MONOOXYGENASE"/>
    <property type="match status" value="1"/>
</dbReference>
<dbReference type="PANTHER" id="PTHR38663">
    <property type="match status" value="1"/>
</dbReference>
<dbReference type="SUPFAM" id="SSF51905">
    <property type="entry name" value="FAD/NAD(P)-binding domain"/>
    <property type="match status" value="1"/>
</dbReference>
<dbReference type="Gene3D" id="3.50.50.60">
    <property type="entry name" value="FAD/NAD(P)-binding domain"/>
    <property type="match status" value="1"/>
</dbReference>
<sequence>MPAGMMLKSQPFASSLSAPGGQGSLAAYCATKGIPYHDIDIPVSLELFTEYALDFQEGFVEVVEPRQVVALDRTNDGYLLELDDGEVLPADLVVCAIGISYFDQIPEELQHLPSQLVSHTAAHSDLSDFADRRVAVVGGGSSAVDFATLAHEAGAHVSVVARRPVKFTPTPPPGPRPWWQRICYPSSGLGPSIPLWLYEKVPNLFRHLPGGVRLRLIRRVLGPQTPSTMKARFEAGVGVTVVDRIEQAHPERGKVRLVLAMRDGRRREMTVDHVIAAAGYYPRVSSVDFLSEELRSSIRTHAEMPVLSAKFESSVPGLYFVGLPAVNSFGPLMRFVVGAQYVAPRVAHEVARRVRALEPTESRNRTADPVR</sequence>
<name>A0A7I7SRP0_9MYCO</name>
<dbReference type="AlphaFoldDB" id="A0A7I7SRP0"/>
<dbReference type="EMBL" id="AP022595">
    <property type="protein sequence ID" value="BBY59664.1"/>
    <property type="molecule type" value="Genomic_DNA"/>
</dbReference>
<gene>
    <name evidence="1" type="ORF">MSAR_28000</name>
</gene>